<feature type="chain" id="PRO_5045977133" evidence="6">
    <location>
        <begin position="25"/>
        <end position="281"/>
    </location>
</feature>
<keyword evidence="5" id="KW-0998">Cell outer membrane</keyword>
<dbReference type="PANTHER" id="PTHR38776:SF1">
    <property type="entry name" value="MLTA-INTERACTING PROTEIN-RELATED"/>
    <property type="match status" value="1"/>
</dbReference>
<gene>
    <name evidence="7" type="ORF">RI844_01960</name>
</gene>
<evidence type="ECO:0000256" key="5">
    <source>
        <dbReference type="ARBA" id="ARBA00023237"/>
    </source>
</evidence>
<feature type="signal peptide" evidence="6">
    <location>
        <begin position="1"/>
        <end position="24"/>
    </location>
</feature>
<keyword evidence="4" id="KW-0472">Membrane</keyword>
<organism evidence="7 8">
    <name type="scientific">Thalassotalea fonticola</name>
    <dbReference type="NCBI Taxonomy" id="3065649"/>
    <lineage>
        <taxon>Bacteria</taxon>
        <taxon>Pseudomonadati</taxon>
        <taxon>Pseudomonadota</taxon>
        <taxon>Gammaproteobacteria</taxon>
        <taxon>Alteromonadales</taxon>
        <taxon>Colwelliaceae</taxon>
        <taxon>Thalassotalea</taxon>
    </lineage>
</organism>
<comment type="subcellular location">
    <subcellularLocation>
        <location evidence="1">Cell outer membrane</location>
    </subcellularLocation>
</comment>
<reference evidence="7 8" key="1">
    <citation type="submission" date="2023-09" db="EMBL/GenBank/DDBJ databases">
        <authorList>
            <person name="Qi X."/>
        </authorList>
    </citation>
    <scope>NUCLEOTIDE SEQUENCE [LARGE SCALE GENOMIC DNA]</scope>
    <source>
        <strain evidence="7 8">S1-1</strain>
    </source>
</reference>
<evidence type="ECO:0000256" key="1">
    <source>
        <dbReference type="ARBA" id="ARBA00004442"/>
    </source>
</evidence>
<dbReference type="Proteomes" id="UP001301442">
    <property type="component" value="Chromosome"/>
</dbReference>
<proteinExistence type="inferred from homology"/>
<evidence type="ECO:0000256" key="3">
    <source>
        <dbReference type="ARBA" id="ARBA00022729"/>
    </source>
</evidence>
<evidence type="ECO:0000256" key="2">
    <source>
        <dbReference type="ARBA" id="ARBA00005722"/>
    </source>
</evidence>
<dbReference type="EMBL" id="CP136600">
    <property type="protein sequence ID" value="WOH38023.1"/>
    <property type="molecule type" value="Genomic_DNA"/>
</dbReference>
<accession>A0ABZ0GRN5</accession>
<dbReference type="Pfam" id="PF06629">
    <property type="entry name" value="MipA"/>
    <property type="match status" value="1"/>
</dbReference>
<keyword evidence="8" id="KW-1185">Reference proteome</keyword>
<comment type="similarity">
    <text evidence="2">Belongs to the MipA/OmpV family.</text>
</comment>
<dbReference type="PANTHER" id="PTHR38776">
    <property type="entry name" value="MLTA-INTERACTING PROTEIN-RELATED"/>
    <property type="match status" value="1"/>
</dbReference>
<protein>
    <submittedName>
        <fullName evidence="7">MipA/OmpV family protein</fullName>
    </submittedName>
</protein>
<sequence>MFRSHLPLAVIFLISSLLVKPVQACEVDCVEQHSWAVGVGLGVGEFENPLFDGKDRNVVVLPSFYYYGEKFYIENTELGYVFVETDDWLFKFKGKFNNDGLYYNDSIVDDLIVAGAFGPGNFEEPEESVSSGDVDRDLSYMAGIAGDYFVYDNFKLSVGVYHDVSGVHDGYSISAGSQYVWQQDNWFLAAGIGAEFLDSDLNQYYYGLRPEDETIYGSFNVGSNSNVIGNFSLSYKINKHFSVIGRYQYKWLGSQMTVSPLVEDDSTSFFFIGISSQFGSN</sequence>
<dbReference type="InterPro" id="IPR010583">
    <property type="entry name" value="MipA"/>
</dbReference>
<keyword evidence="3 6" id="KW-0732">Signal</keyword>
<evidence type="ECO:0000313" key="7">
    <source>
        <dbReference type="EMBL" id="WOH38023.1"/>
    </source>
</evidence>
<evidence type="ECO:0000256" key="6">
    <source>
        <dbReference type="SAM" id="SignalP"/>
    </source>
</evidence>
<dbReference type="RefSeq" id="WP_348396797.1">
    <property type="nucleotide sequence ID" value="NZ_CP136600.1"/>
</dbReference>
<name>A0ABZ0GRN5_9GAMM</name>
<evidence type="ECO:0000313" key="8">
    <source>
        <dbReference type="Proteomes" id="UP001301442"/>
    </source>
</evidence>
<evidence type="ECO:0000256" key="4">
    <source>
        <dbReference type="ARBA" id="ARBA00023136"/>
    </source>
</evidence>